<organism evidence="2 3">
    <name type="scientific">Amycolatopsis samaneae</name>
    <dbReference type="NCBI Taxonomy" id="664691"/>
    <lineage>
        <taxon>Bacteria</taxon>
        <taxon>Bacillati</taxon>
        <taxon>Actinomycetota</taxon>
        <taxon>Actinomycetes</taxon>
        <taxon>Pseudonocardiales</taxon>
        <taxon>Pseudonocardiaceae</taxon>
        <taxon>Amycolatopsis</taxon>
    </lineage>
</organism>
<dbReference type="PROSITE" id="PS51318">
    <property type="entry name" value="TAT"/>
    <property type="match status" value="1"/>
</dbReference>
<sequence length="499" mass="56415">MVSRRDVFRIGSAALAGSLLQPAVSAGPAHAVPPPMPEIPMTPSALPVGRGCYLTFCRIPTAGLRTWKSIMDSFAEDGVHRVVLWMGGAFRSRKFPITWRYNRNHRNVCDNFVGELIDYAHTKDISVLLGFTPYTYDGTNQYALERPDLKAQQANGKLARTQGIHSWGYNLDPTKADAKLFMLEYAREMYFDFYPNADGLLIESSDIDICTGGDCGGPKHYYEIEFEFVRQLSDEVWAHDPGAEIIVHPNYFVGGPNGATLPYDPRWTVIFSPWTVNLEFAKKVSRAYYFDLDVISQPPGNVRASVRWVHEHGFASYFPSQEFFTFVAEHAEFGETNLVGQQLRPFGFDFIDLDENPYRDPVVAVNRVALREYAVNPDLSDADFRERLGRAAFGDTATDQDVADLLFLHDFCYGRDKSLFSLAVQADPRAMRDRLERGLLGFGDLRAIRSRLDALPAVAERLRCSRNPAVRRLTQHTRLIQRNWDSGARDLLAAHLRLD</sequence>
<keyword evidence="1" id="KW-0732">Signal</keyword>
<evidence type="ECO:0000313" key="2">
    <source>
        <dbReference type="EMBL" id="MFD2461829.1"/>
    </source>
</evidence>
<proteinExistence type="predicted"/>
<name>A0ABW5GM02_9PSEU</name>
<comment type="caution">
    <text evidence="2">The sequence shown here is derived from an EMBL/GenBank/DDBJ whole genome shotgun (WGS) entry which is preliminary data.</text>
</comment>
<evidence type="ECO:0000313" key="3">
    <source>
        <dbReference type="Proteomes" id="UP001597419"/>
    </source>
</evidence>
<feature type="signal peptide" evidence="1">
    <location>
        <begin position="1"/>
        <end position="31"/>
    </location>
</feature>
<keyword evidence="3" id="KW-1185">Reference proteome</keyword>
<dbReference type="InterPro" id="IPR006311">
    <property type="entry name" value="TAT_signal"/>
</dbReference>
<dbReference type="EMBL" id="JBHUKU010000014">
    <property type="protein sequence ID" value="MFD2461829.1"/>
    <property type="molecule type" value="Genomic_DNA"/>
</dbReference>
<feature type="chain" id="PRO_5045064848" evidence="1">
    <location>
        <begin position="32"/>
        <end position="499"/>
    </location>
</feature>
<reference evidence="3" key="1">
    <citation type="journal article" date="2019" name="Int. J. Syst. Evol. Microbiol.">
        <title>The Global Catalogue of Microorganisms (GCM) 10K type strain sequencing project: providing services to taxonomists for standard genome sequencing and annotation.</title>
        <authorList>
            <consortium name="The Broad Institute Genomics Platform"/>
            <consortium name="The Broad Institute Genome Sequencing Center for Infectious Disease"/>
            <person name="Wu L."/>
            <person name="Ma J."/>
        </authorList>
    </citation>
    <scope>NUCLEOTIDE SEQUENCE [LARGE SCALE GENOMIC DNA]</scope>
    <source>
        <strain evidence="3">CGMCC 4.7643</strain>
    </source>
</reference>
<dbReference type="Proteomes" id="UP001597419">
    <property type="component" value="Unassembled WGS sequence"/>
</dbReference>
<gene>
    <name evidence="2" type="ORF">ACFSYJ_24695</name>
</gene>
<accession>A0ABW5GM02</accession>
<protein>
    <submittedName>
        <fullName evidence="2">Uncharacterized protein</fullName>
    </submittedName>
</protein>
<evidence type="ECO:0000256" key="1">
    <source>
        <dbReference type="SAM" id="SignalP"/>
    </source>
</evidence>
<dbReference type="RefSeq" id="WP_345390777.1">
    <property type="nucleotide sequence ID" value="NZ_BAABHG010000004.1"/>
</dbReference>